<proteinExistence type="predicted"/>
<reference evidence="2 3" key="1">
    <citation type="submission" date="2020-03" db="EMBL/GenBank/DDBJ databases">
        <title>Whole genome shotgun sequence of Phytohabitans suffuscus NBRC 105367.</title>
        <authorList>
            <person name="Komaki H."/>
            <person name="Tamura T."/>
        </authorList>
    </citation>
    <scope>NUCLEOTIDE SEQUENCE [LARGE SCALE GENOMIC DNA]</scope>
    <source>
        <strain evidence="2 3">NBRC 105367</strain>
    </source>
</reference>
<evidence type="ECO:0000313" key="3">
    <source>
        <dbReference type="Proteomes" id="UP000503011"/>
    </source>
</evidence>
<organism evidence="2 3">
    <name type="scientific">Phytohabitans suffuscus</name>
    <dbReference type="NCBI Taxonomy" id="624315"/>
    <lineage>
        <taxon>Bacteria</taxon>
        <taxon>Bacillati</taxon>
        <taxon>Actinomycetota</taxon>
        <taxon>Actinomycetes</taxon>
        <taxon>Micromonosporales</taxon>
        <taxon>Micromonosporaceae</taxon>
    </lineage>
</organism>
<feature type="region of interest" description="Disordered" evidence="1">
    <location>
        <begin position="121"/>
        <end position="157"/>
    </location>
</feature>
<dbReference type="AlphaFoldDB" id="A0A6F8YPD8"/>
<reference evidence="2 3" key="2">
    <citation type="submission" date="2020-03" db="EMBL/GenBank/DDBJ databases">
        <authorList>
            <person name="Ichikawa N."/>
            <person name="Kimura A."/>
            <person name="Kitahashi Y."/>
            <person name="Uohara A."/>
        </authorList>
    </citation>
    <scope>NUCLEOTIDE SEQUENCE [LARGE SCALE GENOMIC DNA]</scope>
    <source>
        <strain evidence="2 3">NBRC 105367</strain>
    </source>
</reference>
<name>A0A6F8YPD8_9ACTN</name>
<dbReference type="Proteomes" id="UP000503011">
    <property type="component" value="Chromosome"/>
</dbReference>
<keyword evidence="3" id="KW-1185">Reference proteome</keyword>
<dbReference type="KEGG" id="psuu:Psuf_051560"/>
<sequence length="269" mass="28085">MQLLEALGERAVVQFGVELLVERERVGDDQAAAVHALPAPRGHHGRHLLGRLHRPVQVEAGVGDVEAGEAAGAVAEHGDPERLQPLQRGAHVEDRLHAGADHGDGRTGERDEVVRLVEDLAVHPAQPAGGEDRDTGGDRDRAGGGDGGGAVDTGRRGDGEVAYRELGHTVGGGEAGQLRVVQPHGQHALDHADRGRYGTAGAYRPLDLAGHPEVVRAGQAVCDDGALQGHDGLAGTEGIGDVGADPDVKVRHDHYRMWRVGPPTAQVGN</sequence>
<accession>A0A6F8YPD8</accession>
<evidence type="ECO:0000256" key="1">
    <source>
        <dbReference type="SAM" id="MobiDB-lite"/>
    </source>
</evidence>
<gene>
    <name evidence="2" type="ORF">Psuf_051560</name>
</gene>
<dbReference type="EMBL" id="AP022871">
    <property type="protein sequence ID" value="BCB87843.1"/>
    <property type="molecule type" value="Genomic_DNA"/>
</dbReference>
<protein>
    <submittedName>
        <fullName evidence="2">Uncharacterized protein</fullName>
    </submittedName>
</protein>
<evidence type="ECO:0000313" key="2">
    <source>
        <dbReference type="EMBL" id="BCB87843.1"/>
    </source>
</evidence>
<feature type="compositionally biased region" description="Basic and acidic residues" evidence="1">
    <location>
        <begin position="130"/>
        <end position="143"/>
    </location>
</feature>